<dbReference type="Gene3D" id="2.60.120.260">
    <property type="entry name" value="Galactose-binding domain-like"/>
    <property type="match status" value="1"/>
</dbReference>
<dbReference type="InterPro" id="IPR036278">
    <property type="entry name" value="Sialidase_sf"/>
</dbReference>
<protein>
    <recommendedName>
        <fullName evidence="3">F5/8 type C domain-containing protein</fullName>
    </recommendedName>
</protein>
<keyword evidence="2" id="KW-1133">Transmembrane helix</keyword>
<feature type="transmembrane region" description="Helical" evidence="2">
    <location>
        <begin position="20"/>
        <end position="38"/>
    </location>
</feature>
<keyword evidence="1" id="KW-0732">Signal</keyword>
<keyword evidence="2" id="KW-0812">Transmembrane</keyword>
<organism evidence="4 5">
    <name type="scientific">Polaribacter reichenbachii</name>
    <dbReference type="NCBI Taxonomy" id="996801"/>
    <lineage>
        <taxon>Bacteria</taxon>
        <taxon>Pseudomonadati</taxon>
        <taxon>Bacteroidota</taxon>
        <taxon>Flavobacteriia</taxon>
        <taxon>Flavobacteriales</taxon>
        <taxon>Flavobacteriaceae</taxon>
    </lineage>
</organism>
<dbReference type="SUPFAM" id="SSF49785">
    <property type="entry name" value="Galactose-binding domain-like"/>
    <property type="match status" value="1"/>
</dbReference>
<dbReference type="Pfam" id="PF18962">
    <property type="entry name" value="Por_Secre_tail"/>
    <property type="match status" value="1"/>
</dbReference>
<comment type="caution">
    <text evidence="4">The sequence shown here is derived from an EMBL/GenBank/DDBJ whole genome shotgun (WGS) entry which is preliminary data.</text>
</comment>
<dbReference type="InterPro" id="IPR008979">
    <property type="entry name" value="Galactose-bd-like_sf"/>
</dbReference>
<feature type="domain" description="F5/8 type C" evidence="3">
    <location>
        <begin position="845"/>
        <end position="1001"/>
    </location>
</feature>
<dbReference type="SUPFAM" id="SSF49265">
    <property type="entry name" value="Fibronectin type III"/>
    <property type="match status" value="2"/>
</dbReference>
<dbReference type="Gene3D" id="2.130.10.10">
    <property type="entry name" value="YVTN repeat-like/Quinoprotein amine dehydrogenase"/>
    <property type="match status" value="1"/>
</dbReference>
<evidence type="ECO:0000256" key="2">
    <source>
        <dbReference type="SAM" id="Phobius"/>
    </source>
</evidence>
<sequence>MANFINDKLFLNLIMKKTSIKYLVGSILFVILFSSLFFTEKLLWSDNSFEIEKENEEHDPDEHPEGSISIEEKLINNKHAKLASLKGNLKKNASTNSSYADGLINGNWSEVKFTTSQNSIYTSYGYRVDGSVYDKGNDIIYVISYAGHLFRVDRDEANPSNTQWTLLDNKNNYNDDADDMYLYGINLPDGSFRMIRSRDNSLLEYSDDEGRSWNNANVRYHWSCQDVGVAKTSSGLDRIATFASINTSTRKPYFSTDGITYTASTLSFPRNQYTGHIVKPLKSKDIYLFMRNSSTKKMSIYKLGPDDADYQLVHSPDFVFANFGNVMATEIDGVTHFTIAGNKHVYYSSDSGENWVTKTTNSGNNAMRTMHPSQPNILFSGDTDLRMSKNFGVSHEGFSNRQGWDIQHQRMYEKTDGTVFHLIGNDFGAFMSYTPEDKYTYIQLNNSAPTQMAYDAAHSENYNKSFTALQDRGARSFPLNSTSTGSGEIRSTDAFRVTVSNEGASVWAWIYFGTLYHQDFAVPGGIKTDLNFTGSWWASPLISSLQKGEDAVYVAAGEKIRKFTYNSNSNKIIQTEHSYDFGAKTGNKVSGLGFSTLNRNKWYVSTEDGQFLYSNDNGQSFEISDNLKEYAPKANTTGWGNWTKNQQVIRASKLDENTVYFAGVGNRFYISKDGGNRFENYTTGLNVFQIRDFALSSDEKFIFAAAGKSGPWVFSVEKNRWYSMVDASVPTVDYTHVQYLEKTNTIVFSTYGSGVLKFKLDTPEDAILAPTDLKVTSNNGEVQITWVDNSTNETNFILERSINNEFVELASLVSNSVSFTDYNLPNNTLAIYRVKAIDTNNESKYSNYAMAKYDANAELKKDWELVSVTSDESVKNGSAKNAWDSDISTMWHTQWFNITPLKAYPHELVIDMNNTASFKGFSYLPRQDGNQNGRIKDYEFYVSSDNVNWSLAAKGTWENTQDRKDVIFSEEVIARYIKLVGLSEVNGKSHGTCAELSIFKEIPAPASPHIIQGARISDTQINLKWLDLSNNENGFKIEEYVNEEFVEVASASKNATSLTFSNTDKSTWHRYRITAYNDIGSNYSATFDIRGEGENTLGLDENKNIVTDNIINVYPNPFKNQIKFKISNNSNNFTDWMIYDSIGSLVKKGKVNEFEKNGISTINFSSGIYFIKFKGNIKNITKKIIKR</sequence>
<keyword evidence="2" id="KW-0472">Membrane</keyword>
<dbReference type="EMBL" id="LSFL01000029">
    <property type="protein sequence ID" value="OBY65764.1"/>
    <property type="molecule type" value="Genomic_DNA"/>
</dbReference>
<name>A0A1B8U1K7_9FLAO</name>
<proteinExistence type="predicted"/>
<dbReference type="SMART" id="SM00060">
    <property type="entry name" value="FN3"/>
    <property type="match status" value="2"/>
</dbReference>
<accession>A0A1B8U1K7</accession>
<dbReference type="Proteomes" id="UP000092612">
    <property type="component" value="Unassembled WGS sequence"/>
</dbReference>
<evidence type="ECO:0000313" key="4">
    <source>
        <dbReference type="EMBL" id="OBY65764.1"/>
    </source>
</evidence>
<dbReference type="InterPro" id="IPR036116">
    <property type="entry name" value="FN3_sf"/>
</dbReference>
<dbReference type="InterPro" id="IPR026444">
    <property type="entry name" value="Secre_tail"/>
</dbReference>
<dbReference type="Pfam" id="PF00754">
    <property type="entry name" value="F5_F8_type_C"/>
    <property type="match status" value="1"/>
</dbReference>
<evidence type="ECO:0000256" key="1">
    <source>
        <dbReference type="ARBA" id="ARBA00022729"/>
    </source>
</evidence>
<evidence type="ECO:0000259" key="3">
    <source>
        <dbReference type="PROSITE" id="PS50022"/>
    </source>
</evidence>
<dbReference type="Gene3D" id="2.60.40.10">
    <property type="entry name" value="Immunoglobulins"/>
    <property type="match status" value="2"/>
</dbReference>
<reference evidence="5" key="1">
    <citation type="submission" date="2016-02" db="EMBL/GenBank/DDBJ databases">
        <title>Paenibacillus sp. LPB0068, isolated from Crassostrea gigas.</title>
        <authorList>
            <person name="Shin S.-K."/>
            <person name="Yi H."/>
        </authorList>
    </citation>
    <scope>NUCLEOTIDE SEQUENCE [LARGE SCALE GENOMIC DNA]</scope>
    <source>
        <strain evidence="5">KCTC 23969</strain>
    </source>
</reference>
<dbReference type="InterPro" id="IPR000421">
    <property type="entry name" value="FA58C"/>
</dbReference>
<gene>
    <name evidence="4" type="ORF">LPB301_08080</name>
</gene>
<dbReference type="CDD" id="cd00063">
    <property type="entry name" value="FN3"/>
    <property type="match status" value="2"/>
</dbReference>
<dbReference type="NCBIfam" id="TIGR04183">
    <property type="entry name" value="Por_Secre_tail"/>
    <property type="match status" value="1"/>
</dbReference>
<dbReference type="OrthoDB" id="9757809at2"/>
<dbReference type="InterPro" id="IPR013783">
    <property type="entry name" value="Ig-like_fold"/>
</dbReference>
<dbReference type="InterPro" id="IPR015943">
    <property type="entry name" value="WD40/YVTN_repeat-like_dom_sf"/>
</dbReference>
<evidence type="ECO:0000313" key="5">
    <source>
        <dbReference type="Proteomes" id="UP000092612"/>
    </source>
</evidence>
<dbReference type="SUPFAM" id="SSF50939">
    <property type="entry name" value="Sialidases"/>
    <property type="match status" value="1"/>
</dbReference>
<dbReference type="InterPro" id="IPR003961">
    <property type="entry name" value="FN3_dom"/>
</dbReference>
<dbReference type="KEGG" id="prn:BW723_13700"/>
<keyword evidence="5" id="KW-1185">Reference proteome</keyword>
<dbReference type="PROSITE" id="PS50022">
    <property type="entry name" value="FA58C_3"/>
    <property type="match status" value="1"/>
</dbReference>
<dbReference type="SUPFAM" id="SSF110296">
    <property type="entry name" value="Oligoxyloglucan reducing end-specific cellobiohydrolase"/>
    <property type="match status" value="1"/>
</dbReference>
<dbReference type="AlphaFoldDB" id="A0A1B8U1K7"/>